<dbReference type="Proteomes" id="UP000260644">
    <property type="component" value="Unassembled WGS sequence"/>
</dbReference>
<dbReference type="SUPFAM" id="SSF88659">
    <property type="entry name" value="Sigma3 and sigma4 domains of RNA polymerase sigma factors"/>
    <property type="match status" value="1"/>
</dbReference>
<dbReference type="InterPro" id="IPR013324">
    <property type="entry name" value="RNA_pol_sigma_r3/r4-like"/>
</dbReference>
<gene>
    <name evidence="7" type="ORF">DVR12_20610</name>
</gene>
<dbReference type="Pfam" id="PF08281">
    <property type="entry name" value="Sigma70_r4_2"/>
    <property type="match status" value="1"/>
</dbReference>
<feature type="domain" description="RNA polymerase sigma factor 70 region 4 type 2" evidence="6">
    <location>
        <begin position="124"/>
        <end position="162"/>
    </location>
</feature>
<dbReference type="NCBIfam" id="TIGR02937">
    <property type="entry name" value="sigma70-ECF"/>
    <property type="match status" value="1"/>
</dbReference>
<organism evidence="7 8">
    <name type="scientific">Chitinophaga silvatica</name>
    <dbReference type="NCBI Taxonomy" id="2282649"/>
    <lineage>
        <taxon>Bacteria</taxon>
        <taxon>Pseudomonadati</taxon>
        <taxon>Bacteroidota</taxon>
        <taxon>Chitinophagia</taxon>
        <taxon>Chitinophagales</taxon>
        <taxon>Chitinophagaceae</taxon>
        <taxon>Chitinophaga</taxon>
    </lineage>
</organism>
<dbReference type="Pfam" id="PF04542">
    <property type="entry name" value="Sigma70_r2"/>
    <property type="match status" value="1"/>
</dbReference>
<dbReference type="AlphaFoldDB" id="A0A3E1Y5W9"/>
<keyword evidence="4" id="KW-0804">Transcription</keyword>
<dbReference type="OrthoDB" id="663247at2"/>
<dbReference type="InterPro" id="IPR013249">
    <property type="entry name" value="RNA_pol_sigma70_r4_t2"/>
</dbReference>
<dbReference type="InterPro" id="IPR036388">
    <property type="entry name" value="WH-like_DNA-bd_sf"/>
</dbReference>
<dbReference type="InterPro" id="IPR014284">
    <property type="entry name" value="RNA_pol_sigma-70_dom"/>
</dbReference>
<dbReference type="RefSeq" id="WP_116977683.1">
    <property type="nucleotide sequence ID" value="NZ_QPMM01000011.1"/>
</dbReference>
<sequence length="167" mass="19992">MDNLLLGIKNSEEPAFEQVYKLKKEKVLAFFYKKTRSVDDAADLMQSVFFRLWKYRYTIDVYANVDQHLFQLAKHVYIDFLRTNKHRVNEPIDSLEFPNPANDYDTLERESVLYHLKSESDLNQRIFLLNKLHGYSYQQIAHLLSMPVKSIDNYINKTLKRLRKKLK</sequence>
<dbReference type="InterPro" id="IPR039425">
    <property type="entry name" value="RNA_pol_sigma-70-like"/>
</dbReference>
<evidence type="ECO:0000259" key="5">
    <source>
        <dbReference type="Pfam" id="PF04542"/>
    </source>
</evidence>
<comment type="similarity">
    <text evidence="1">Belongs to the sigma-70 factor family. ECF subfamily.</text>
</comment>
<keyword evidence="2" id="KW-0805">Transcription regulation</keyword>
<dbReference type="SUPFAM" id="SSF88946">
    <property type="entry name" value="Sigma2 domain of RNA polymerase sigma factors"/>
    <property type="match status" value="1"/>
</dbReference>
<keyword evidence="3" id="KW-0731">Sigma factor</keyword>
<evidence type="ECO:0000256" key="3">
    <source>
        <dbReference type="ARBA" id="ARBA00023082"/>
    </source>
</evidence>
<dbReference type="EMBL" id="QPMM01000011">
    <property type="protein sequence ID" value="RFS20121.1"/>
    <property type="molecule type" value="Genomic_DNA"/>
</dbReference>
<keyword evidence="8" id="KW-1185">Reference proteome</keyword>
<dbReference type="Gene3D" id="1.10.1740.10">
    <property type="match status" value="1"/>
</dbReference>
<evidence type="ECO:0000256" key="1">
    <source>
        <dbReference type="ARBA" id="ARBA00010641"/>
    </source>
</evidence>
<dbReference type="InterPro" id="IPR013325">
    <property type="entry name" value="RNA_pol_sigma_r2"/>
</dbReference>
<protein>
    <submittedName>
        <fullName evidence="7">RNA polymerase sigma factor</fullName>
    </submittedName>
</protein>
<dbReference type="GO" id="GO:0006352">
    <property type="term" value="P:DNA-templated transcription initiation"/>
    <property type="evidence" value="ECO:0007669"/>
    <property type="project" value="InterPro"/>
</dbReference>
<dbReference type="Gene3D" id="1.10.10.10">
    <property type="entry name" value="Winged helix-like DNA-binding domain superfamily/Winged helix DNA-binding domain"/>
    <property type="match status" value="1"/>
</dbReference>
<dbReference type="GO" id="GO:0016987">
    <property type="term" value="F:sigma factor activity"/>
    <property type="evidence" value="ECO:0007669"/>
    <property type="project" value="UniProtKB-KW"/>
</dbReference>
<evidence type="ECO:0000256" key="2">
    <source>
        <dbReference type="ARBA" id="ARBA00023015"/>
    </source>
</evidence>
<evidence type="ECO:0000313" key="7">
    <source>
        <dbReference type="EMBL" id="RFS20121.1"/>
    </source>
</evidence>
<dbReference type="PANTHER" id="PTHR43133:SF46">
    <property type="entry name" value="RNA POLYMERASE SIGMA-70 FACTOR ECF SUBFAMILY"/>
    <property type="match status" value="1"/>
</dbReference>
<dbReference type="GO" id="GO:0003677">
    <property type="term" value="F:DNA binding"/>
    <property type="evidence" value="ECO:0007669"/>
    <property type="project" value="InterPro"/>
</dbReference>
<reference evidence="7 8" key="1">
    <citation type="submission" date="2018-07" db="EMBL/GenBank/DDBJ databases">
        <title>Chitinophaga K2CV101002-2 sp. nov., isolated from a monsoon evergreen broad-leaved forest soil.</title>
        <authorList>
            <person name="Lv Y."/>
        </authorList>
    </citation>
    <scope>NUCLEOTIDE SEQUENCE [LARGE SCALE GENOMIC DNA]</scope>
    <source>
        <strain evidence="7 8">GDMCC 1.1288</strain>
    </source>
</reference>
<comment type="caution">
    <text evidence="7">The sequence shown here is derived from an EMBL/GenBank/DDBJ whole genome shotgun (WGS) entry which is preliminary data.</text>
</comment>
<dbReference type="InterPro" id="IPR007627">
    <property type="entry name" value="RNA_pol_sigma70_r2"/>
</dbReference>
<accession>A0A3E1Y5W9</accession>
<name>A0A3E1Y5W9_9BACT</name>
<dbReference type="PANTHER" id="PTHR43133">
    <property type="entry name" value="RNA POLYMERASE ECF-TYPE SIGMA FACTO"/>
    <property type="match status" value="1"/>
</dbReference>
<evidence type="ECO:0000313" key="8">
    <source>
        <dbReference type="Proteomes" id="UP000260644"/>
    </source>
</evidence>
<proteinExistence type="inferred from homology"/>
<evidence type="ECO:0000256" key="4">
    <source>
        <dbReference type="ARBA" id="ARBA00023163"/>
    </source>
</evidence>
<evidence type="ECO:0000259" key="6">
    <source>
        <dbReference type="Pfam" id="PF08281"/>
    </source>
</evidence>
<feature type="domain" description="RNA polymerase sigma-70 region 2" evidence="5">
    <location>
        <begin position="25"/>
        <end position="85"/>
    </location>
</feature>